<organism evidence="3 4">
    <name type="scientific">Punica granatum</name>
    <name type="common">Pomegranate</name>
    <dbReference type="NCBI Taxonomy" id="22663"/>
    <lineage>
        <taxon>Eukaryota</taxon>
        <taxon>Viridiplantae</taxon>
        <taxon>Streptophyta</taxon>
        <taxon>Embryophyta</taxon>
        <taxon>Tracheophyta</taxon>
        <taxon>Spermatophyta</taxon>
        <taxon>Magnoliopsida</taxon>
        <taxon>eudicotyledons</taxon>
        <taxon>Gunneridae</taxon>
        <taxon>Pentapetalae</taxon>
        <taxon>rosids</taxon>
        <taxon>malvids</taxon>
        <taxon>Myrtales</taxon>
        <taxon>Lythraceae</taxon>
        <taxon>Punica</taxon>
    </lineage>
</organism>
<evidence type="ECO:0000256" key="1">
    <source>
        <dbReference type="SAM" id="MobiDB-lite"/>
    </source>
</evidence>
<comment type="caution">
    <text evidence="3">The sequence shown here is derived from an EMBL/GenBank/DDBJ whole genome shotgun (WGS) entry which is preliminary data.</text>
</comment>
<evidence type="ECO:0000259" key="2">
    <source>
        <dbReference type="Pfam" id="PF13952"/>
    </source>
</evidence>
<dbReference type="PANTHER" id="PTHR48258:SF4">
    <property type="entry name" value="DUF4216 DOMAIN-CONTAINING PROTEIN"/>
    <property type="match status" value="1"/>
</dbReference>
<gene>
    <name evidence="3" type="ORF">CRG98_020786</name>
</gene>
<protein>
    <recommendedName>
        <fullName evidence="2">DUF4216 domain-containing protein</fullName>
    </recommendedName>
</protein>
<feature type="domain" description="DUF4216" evidence="2">
    <location>
        <begin position="55"/>
        <end position="129"/>
    </location>
</feature>
<accession>A0A2I0JTL5</accession>
<dbReference type="EMBL" id="PGOL01001340">
    <property type="protein sequence ID" value="PKI58796.1"/>
    <property type="molecule type" value="Genomic_DNA"/>
</dbReference>
<dbReference type="Proteomes" id="UP000233551">
    <property type="component" value="Unassembled WGS sequence"/>
</dbReference>
<evidence type="ECO:0000313" key="3">
    <source>
        <dbReference type="EMBL" id="PKI58796.1"/>
    </source>
</evidence>
<dbReference type="Pfam" id="PF13952">
    <property type="entry name" value="DUF4216"/>
    <property type="match status" value="1"/>
</dbReference>
<feature type="region of interest" description="Disordered" evidence="1">
    <location>
        <begin position="177"/>
        <end position="210"/>
    </location>
</feature>
<dbReference type="PANTHER" id="PTHR48258">
    <property type="entry name" value="DUF4218 DOMAIN-CONTAINING PROTEIN-RELATED"/>
    <property type="match status" value="1"/>
</dbReference>
<keyword evidence="4" id="KW-1185">Reference proteome</keyword>
<name>A0A2I0JTL5_PUNGR</name>
<dbReference type="AlphaFoldDB" id="A0A2I0JTL5"/>
<sequence>MSVRKYTTYFVNGYKFQVVYYCWGNATCNSGIWVTKDCSDDVKIDCFDILKEIVELDYVRLPRKTIVLFRGQWFNPTSSRKVDNTGIVEVMRGARIRDDDPFVIAKQVRQVYYVPYPTRDRNRSQWRVVIETKPSDKLEVLEALEVAYQNEDHPHVSSITEDDREPALIDRNNHAKYLWTDHEDEDGMRGHDDDDEGCDDDDVGGGLDDQ</sequence>
<dbReference type="InterPro" id="IPR025312">
    <property type="entry name" value="DUF4216"/>
</dbReference>
<feature type="compositionally biased region" description="Acidic residues" evidence="1">
    <location>
        <begin position="193"/>
        <end position="210"/>
    </location>
</feature>
<reference evidence="3 4" key="1">
    <citation type="submission" date="2017-11" db="EMBL/GenBank/DDBJ databases">
        <title>De-novo sequencing of pomegranate (Punica granatum L.) genome.</title>
        <authorList>
            <person name="Akparov Z."/>
            <person name="Amiraslanov A."/>
            <person name="Hajiyeva S."/>
            <person name="Abbasov M."/>
            <person name="Kaur K."/>
            <person name="Hamwieh A."/>
            <person name="Solovyev V."/>
            <person name="Salamov A."/>
            <person name="Braich B."/>
            <person name="Kosarev P."/>
            <person name="Mahmoud A."/>
            <person name="Hajiyev E."/>
            <person name="Babayeva S."/>
            <person name="Izzatullayeva V."/>
            <person name="Mammadov A."/>
            <person name="Mammadov A."/>
            <person name="Sharifova S."/>
            <person name="Ojaghi J."/>
            <person name="Eynullazada K."/>
            <person name="Bayramov B."/>
            <person name="Abdulazimova A."/>
            <person name="Shahmuradov I."/>
        </authorList>
    </citation>
    <scope>NUCLEOTIDE SEQUENCE [LARGE SCALE GENOMIC DNA]</scope>
    <source>
        <strain evidence="4">cv. AG2017</strain>
        <tissue evidence="3">Leaf</tissue>
    </source>
</reference>
<proteinExistence type="predicted"/>
<evidence type="ECO:0000313" key="4">
    <source>
        <dbReference type="Proteomes" id="UP000233551"/>
    </source>
</evidence>